<evidence type="ECO:0000313" key="2">
    <source>
        <dbReference type="Proteomes" id="UP001054945"/>
    </source>
</evidence>
<comment type="caution">
    <text evidence="1">The sequence shown here is derived from an EMBL/GenBank/DDBJ whole genome shotgun (WGS) entry which is preliminary data.</text>
</comment>
<evidence type="ECO:0000313" key="1">
    <source>
        <dbReference type="EMBL" id="GIY68084.1"/>
    </source>
</evidence>
<gene>
    <name evidence="1" type="ORF">CEXT_688201</name>
</gene>
<organism evidence="1 2">
    <name type="scientific">Caerostris extrusa</name>
    <name type="common">Bark spider</name>
    <name type="synonym">Caerostris bankana</name>
    <dbReference type="NCBI Taxonomy" id="172846"/>
    <lineage>
        <taxon>Eukaryota</taxon>
        <taxon>Metazoa</taxon>
        <taxon>Ecdysozoa</taxon>
        <taxon>Arthropoda</taxon>
        <taxon>Chelicerata</taxon>
        <taxon>Arachnida</taxon>
        <taxon>Araneae</taxon>
        <taxon>Araneomorphae</taxon>
        <taxon>Entelegynae</taxon>
        <taxon>Araneoidea</taxon>
        <taxon>Araneidae</taxon>
        <taxon>Caerostris</taxon>
    </lineage>
</organism>
<proteinExistence type="predicted"/>
<keyword evidence="2" id="KW-1185">Reference proteome</keyword>
<name>A0AAV4VDX8_CAEEX</name>
<reference evidence="1 2" key="1">
    <citation type="submission" date="2021-06" db="EMBL/GenBank/DDBJ databases">
        <title>Caerostris extrusa draft genome.</title>
        <authorList>
            <person name="Kono N."/>
            <person name="Arakawa K."/>
        </authorList>
    </citation>
    <scope>NUCLEOTIDE SEQUENCE [LARGE SCALE GENOMIC DNA]</scope>
</reference>
<accession>A0AAV4VDX8</accession>
<dbReference type="Proteomes" id="UP001054945">
    <property type="component" value="Unassembled WGS sequence"/>
</dbReference>
<protein>
    <submittedName>
        <fullName evidence="1">Uncharacterized protein</fullName>
    </submittedName>
</protein>
<dbReference type="AlphaFoldDB" id="A0AAV4VDX8"/>
<dbReference type="EMBL" id="BPLR01014324">
    <property type="protein sequence ID" value="GIY68084.1"/>
    <property type="molecule type" value="Genomic_DNA"/>
</dbReference>
<sequence>MHQFSVECIEDGVKKEDALSHADVKRGDLFGAKKAGFAQTDALVPSWVSLFICRSNYEACYDDASEAVEA</sequence>